<reference evidence="2" key="1">
    <citation type="submission" date="2015-01" db="EMBL/GenBank/DDBJ databases">
        <authorList>
            <person name="Aksoy S."/>
            <person name="Warren W."/>
            <person name="Wilson R.K."/>
        </authorList>
    </citation>
    <scope>NUCLEOTIDE SEQUENCE [LARGE SCALE GENOMIC DNA]</scope>
    <source>
        <strain evidence="2">IAEA</strain>
    </source>
</reference>
<organism evidence="1 2">
    <name type="scientific">Glossina palpalis gambiensis</name>
    <dbReference type="NCBI Taxonomy" id="67801"/>
    <lineage>
        <taxon>Eukaryota</taxon>
        <taxon>Metazoa</taxon>
        <taxon>Ecdysozoa</taxon>
        <taxon>Arthropoda</taxon>
        <taxon>Hexapoda</taxon>
        <taxon>Insecta</taxon>
        <taxon>Pterygota</taxon>
        <taxon>Neoptera</taxon>
        <taxon>Endopterygota</taxon>
        <taxon>Diptera</taxon>
        <taxon>Brachycera</taxon>
        <taxon>Muscomorpha</taxon>
        <taxon>Hippoboscoidea</taxon>
        <taxon>Glossinidae</taxon>
        <taxon>Glossina</taxon>
    </lineage>
</organism>
<sequence length="281" mass="31683">MAMRRIIYSESFDDSLPPPSTANLKATDDMPNSGASLDTLLKEIKPGITSEVNVSNSTVLTAASDNQAEMSVLNTTQLEMNLYDPDMSKCPNRENQRVLISSDLAFYKYAKNFNLTGVNFMKAISNSKAKPLFNSASNAQKRMKTYKLQILQKKIGRCAQYSHRLCFIKKISSSSIPIRSVTRLYSKSADHNTNNTNHGFPEVFPSGDLNARHPLYGETDKILVNLMSSRSFRCRKDGSQTFNFLVQTRLALFETIGLLWTTNTFSEEWRRIKIIPILELG</sequence>
<keyword evidence="2" id="KW-1185">Reference proteome</keyword>
<dbReference type="EnsemblMetazoa" id="GPPI022086-RA">
    <property type="protein sequence ID" value="GPPI022086-PA"/>
    <property type="gene ID" value="GPPI022086"/>
</dbReference>
<protein>
    <submittedName>
        <fullName evidence="1">Uncharacterized protein</fullName>
    </submittedName>
</protein>
<dbReference type="AlphaFoldDB" id="A0A1B0B8A0"/>
<evidence type="ECO:0000313" key="1">
    <source>
        <dbReference type="EnsemblMetazoa" id="GPPI022086-PA"/>
    </source>
</evidence>
<dbReference type="Proteomes" id="UP000092460">
    <property type="component" value="Unassembled WGS sequence"/>
</dbReference>
<accession>A0A1B0B8A0</accession>
<proteinExistence type="predicted"/>
<dbReference type="EMBL" id="JXJN01009884">
    <property type="status" value="NOT_ANNOTATED_CDS"/>
    <property type="molecule type" value="Genomic_DNA"/>
</dbReference>
<dbReference type="VEuPathDB" id="VectorBase:GPPI022086"/>
<name>A0A1B0B8A0_9MUSC</name>
<reference evidence="1" key="2">
    <citation type="submission" date="2020-05" db="UniProtKB">
        <authorList>
            <consortium name="EnsemblMetazoa"/>
        </authorList>
    </citation>
    <scope>IDENTIFICATION</scope>
    <source>
        <strain evidence="1">IAEA</strain>
    </source>
</reference>
<evidence type="ECO:0000313" key="2">
    <source>
        <dbReference type="Proteomes" id="UP000092460"/>
    </source>
</evidence>